<name>T1AK49_9ZZZZ</name>
<organism evidence="2">
    <name type="scientific">mine drainage metagenome</name>
    <dbReference type="NCBI Taxonomy" id="410659"/>
    <lineage>
        <taxon>unclassified sequences</taxon>
        <taxon>metagenomes</taxon>
        <taxon>ecological metagenomes</taxon>
    </lineage>
</organism>
<evidence type="ECO:0000259" key="1">
    <source>
        <dbReference type="PROSITE" id="PS50158"/>
    </source>
</evidence>
<dbReference type="EMBL" id="AUZX01011912">
    <property type="protein sequence ID" value="EQD41109.1"/>
    <property type="molecule type" value="Genomic_DNA"/>
</dbReference>
<dbReference type="AlphaFoldDB" id="T1AK49"/>
<reference evidence="2" key="2">
    <citation type="journal article" date="2014" name="ISME J.">
        <title>Microbial stratification in low pH oxic and suboxic macroscopic growths along an acid mine drainage.</title>
        <authorList>
            <person name="Mendez-Garcia C."/>
            <person name="Mesa V."/>
            <person name="Sprenger R.R."/>
            <person name="Richter M."/>
            <person name="Diez M.S."/>
            <person name="Solano J."/>
            <person name="Bargiela R."/>
            <person name="Golyshina O.V."/>
            <person name="Manteca A."/>
            <person name="Ramos J.L."/>
            <person name="Gallego J.R."/>
            <person name="Llorente I."/>
            <person name="Martins Dos Santos V.A."/>
            <person name="Jensen O.N."/>
            <person name="Pelaez A.I."/>
            <person name="Sanchez J."/>
            <person name="Ferrer M."/>
        </authorList>
    </citation>
    <scope>NUCLEOTIDE SEQUENCE</scope>
</reference>
<reference evidence="2" key="1">
    <citation type="submission" date="2013-08" db="EMBL/GenBank/DDBJ databases">
        <authorList>
            <person name="Mendez C."/>
            <person name="Richter M."/>
            <person name="Ferrer M."/>
            <person name="Sanchez J."/>
        </authorList>
    </citation>
    <scope>NUCLEOTIDE SEQUENCE</scope>
</reference>
<evidence type="ECO:0000313" key="2">
    <source>
        <dbReference type="EMBL" id="EQD41109.1"/>
    </source>
</evidence>
<dbReference type="InterPro" id="IPR036875">
    <property type="entry name" value="Znf_CCHC_sf"/>
</dbReference>
<dbReference type="GO" id="GO:0003676">
    <property type="term" value="F:nucleic acid binding"/>
    <property type="evidence" value="ECO:0007669"/>
    <property type="project" value="InterPro"/>
</dbReference>
<gene>
    <name evidence="2" type="ORF">B1A_16209</name>
</gene>
<proteinExistence type="predicted"/>
<dbReference type="GO" id="GO:0008270">
    <property type="term" value="F:zinc ion binding"/>
    <property type="evidence" value="ECO:0007669"/>
    <property type="project" value="InterPro"/>
</dbReference>
<accession>T1AK49</accession>
<dbReference type="InterPro" id="IPR001878">
    <property type="entry name" value="Znf_CCHC"/>
</dbReference>
<dbReference type="InterPro" id="IPR035901">
    <property type="entry name" value="GIY-YIG_endonuc_sf"/>
</dbReference>
<feature type="domain" description="CCHC-type" evidence="1">
    <location>
        <begin position="102"/>
        <end position="117"/>
    </location>
</feature>
<sequence>MSYLLQCQLNKYYVGRCYTNRLTTRIQEHKNNKGAAWTTKYPVQKILLSFPSNDPLDEEMMVLKQMRKYGINNVRGGSFSNINLTFSQKSVLQTQLYGINGKCFNCGSEKHWYSKCPLL</sequence>
<dbReference type="SUPFAM" id="SSF57756">
    <property type="entry name" value="Retrovirus zinc finger-like domains"/>
    <property type="match status" value="1"/>
</dbReference>
<dbReference type="PROSITE" id="PS50158">
    <property type="entry name" value="ZF_CCHC"/>
    <property type="match status" value="1"/>
</dbReference>
<protein>
    <recommendedName>
        <fullName evidence="1">CCHC-type domain-containing protein</fullName>
    </recommendedName>
</protein>
<dbReference type="Gene3D" id="3.40.1440.10">
    <property type="entry name" value="GIY-YIG endonuclease"/>
    <property type="match status" value="1"/>
</dbReference>
<comment type="caution">
    <text evidence="2">The sequence shown here is derived from an EMBL/GenBank/DDBJ whole genome shotgun (WGS) entry which is preliminary data.</text>
</comment>